<dbReference type="EMBL" id="CAXAMN010012025">
    <property type="protein sequence ID" value="CAK9037007.1"/>
    <property type="molecule type" value="Genomic_DNA"/>
</dbReference>
<comment type="caution">
    <text evidence="2">The sequence shown here is derived from an EMBL/GenBank/DDBJ whole genome shotgun (WGS) entry which is preliminary data.</text>
</comment>
<dbReference type="InterPro" id="IPR009060">
    <property type="entry name" value="UBA-like_sf"/>
</dbReference>
<reference evidence="2 3" key="1">
    <citation type="submission" date="2024-02" db="EMBL/GenBank/DDBJ databases">
        <authorList>
            <person name="Chen Y."/>
            <person name="Shah S."/>
            <person name="Dougan E. K."/>
            <person name="Thang M."/>
            <person name="Chan C."/>
        </authorList>
    </citation>
    <scope>NUCLEOTIDE SEQUENCE [LARGE SCALE GENOMIC DNA]</scope>
</reference>
<name>A0ABP0LE54_9DINO</name>
<gene>
    <name evidence="2" type="ORF">CCMP2556_LOCUS20512</name>
</gene>
<dbReference type="Pfam" id="PF22562">
    <property type="entry name" value="UBA_7"/>
    <property type="match status" value="1"/>
</dbReference>
<dbReference type="Gene3D" id="1.10.8.10">
    <property type="entry name" value="DNA helicase RuvA subunit, C-terminal domain"/>
    <property type="match status" value="1"/>
</dbReference>
<organism evidence="2 3">
    <name type="scientific">Durusdinium trenchii</name>
    <dbReference type="NCBI Taxonomy" id="1381693"/>
    <lineage>
        <taxon>Eukaryota</taxon>
        <taxon>Sar</taxon>
        <taxon>Alveolata</taxon>
        <taxon>Dinophyceae</taxon>
        <taxon>Suessiales</taxon>
        <taxon>Symbiodiniaceae</taxon>
        <taxon>Durusdinium</taxon>
    </lineage>
</organism>
<dbReference type="SUPFAM" id="SSF46934">
    <property type="entry name" value="UBA-like"/>
    <property type="match status" value="1"/>
</dbReference>
<evidence type="ECO:0000259" key="1">
    <source>
        <dbReference type="Pfam" id="PF22562"/>
    </source>
</evidence>
<protein>
    <recommendedName>
        <fullName evidence="1">UBA domain-containing protein</fullName>
    </recommendedName>
</protein>
<dbReference type="InterPro" id="IPR015940">
    <property type="entry name" value="UBA"/>
</dbReference>
<proteinExistence type="predicted"/>
<accession>A0ABP0LE54</accession>
<evidence type="ECO:0000313" key="3">
    <source>
        <dbReference type="Proteomes" id="UP001642484"/>
    </source>
</evidence>
<feature type="domain" description="UBA" evidence="1">
    <location>
        <begin position="103"/>
        <end position="128"/>
    </location>
</feature>
<keyword evidence="3" id="KW-1185">Reference proteome</keyword>
<sequence>MISAKSLGKTRSAKALHFTREKGTIEAAEAVCAWLEENQSLPDLEPWTGELVLEVEMYLLDISVDTDGALMEMPDAHADVDMTPIDDRKIGDPNPPEIKEKINQDLLKQVMEMGFSEVRAEKAGRFARKKKARHTHRPWFFFWYWGLQLHD</sequence>
<dbReference type="Proteomes" id="UP001642484">
    <property type="component" value="Unassembled WGS sequence"/>
</dbReference>
<evidence type="ECO:0000313" key="2">
    <source>
        <dbReference type="EMBL" id="CAK9037007.1"/>
    </source>
</evidence>